<feature type="domain" description="Outer membrane protein beta-barrel" evidence="5">
    <location>
        <begin position="472"/>
        <end position="773"/>
    </location>
</feature>
<dbReference type="Proteomes" id="UP000268007">
    <property type="component" value="Unassembled WGS sequence"/>
</dbReference>
<evidence type="ECO:0000256" key="4">
    <source>
        <dbReference type="SAM" id="SignalP"/>
    </source>
</evidence>
<dbReference type="InterPro" id="IPR036942">
    <property type="entry name" value="Beta-barrel_TonB_sf"/>
</dbReference>
<feature type="chain" id="PRO_5019750426" evidence="4">
    <location>
        <begin position="21"/>
        <end position="940"/>
    </location>
</feature>
<name>A0A495J1A5_9SPHI</name>
<dbReference type="OrthoDB" id="1086219at2"/>
<protein>
    <submittedName>
        <fullName evidence="6">Outer membrane receptor protein involved in Fe transport</fullName>
    </submittedName>
</protein>
<proteinExistence type="predicted"/>
<dbReference type="InterPro" id="IPR041700">
    <property type="entry name" value="OMP_b-brl_3"/>
</dbReference>
<dbReference type="Gene3D" id="2.40.170.20">
    <property type="entry name" value="TonB-dependent receptor, beta-barrel domain"/>
    <property type="match status" value="1"/>
</dbReference>
<comment type="subcellular location">
    <subcellularLocation>
        <location evidence="1">Cell outer membrane</location>
    </subcellularLocation>
</comment>
<dbReference type="GO" id="GO:0009279">
    <property type="term" value="C:cell outer membrane"/>
    <property type="evidence" value="ECO:0007669"/>
    <property type="project" value="UniProtKB-SubCell"/>
</dbReference>
<keyword evidence="7" id="KW-1185">Reference proteome</keyword>
<feature type="signal peptide" evidence="4">
    <location>
        <begin position="1"/>
        <end position="20"/>
    </location>
</feature>
<keyword evidence="6" id="KW-0675">Receptor</keyword>
<dbReference type="Pfam" id="PF14905">
    <property type="entry name" value="OMP_b-brl_3"/>
    <property type="match status" value="2"/>
</dbReference>
<evidence type="ECO:0000256" key="3">
    <source>
        <dbReference type="ARBA" id="ARBA00023237"/>
    </source>
</evidence>
<feature type="domain" description="Outer membrane protein beta-barrel" evidence="5">
    <location>
        <begin position="778"/>
        <end position="927"/>
    </location>
</feature>
<gene>
    <name evidence="6" type="ORF">BDD43_2718</name>
</gene>
<evidence type="ECO:0000313" key="7">
    <source>
        <dbReference type="Proteomes" id="UP000268007"/>
    </source>
</evidence>
<keyword evidence="2" id="KW-0472">Membrane</keyword>
<dbReference type="RefSeq" id="WP_121198125.1">
    <property type="nucleotide sequence ID" value="NZ_RBKU01000001.1"/>
</dbReference>
<sequence length="940" mass="104813">MKFTITLLLALFLCSFSSFSQSMYGVKGAVSDSASASKLANTTICVLNAKDSTLVKFTRAEANGHFAINNLSKGKFLLMVTYPDYADYVEFFTLDSVKREKDFGKLNMQLKSRLLHEIMVKGTKAAIKIKGDTTEFNASSFVVQPNAKVEDLLKQLPGIQVDKDGKITAQGQTVNKVLVDGEEFFGDDPTLVTKNIRADMVDKVQLYDKKSDQASFTGIDDGVKNKTINIKLKEDKKNGYFGKVDVGAGTDKFYQGQGAFNIFKAKQKLSVYGTIANTGKTGLGWDDAAKYGGGNDMQMTDDGGIYFQSSRDDLESYDGNYDGKGIPVARTGGAHYDTKFGGGDKESINANYKIGYLSVNGINNSIIQNNIPFTPATSTTAAIPASILNNTSDQTYNNSIFRQKFNTTYQWKIDSLSNLKVSADGTLKHSEAHSNYLSAGYRNFDTLLNKSNRTINNNLDGRVLNASVFYNKKFMKKGRSFSWNVAEAYNDNTTAGYLNQSTEFHNYKTGALDSTQVTDQYKTGKTIGSNLTSNITYSEPFSKTLSLIMNYGTGYNRSTSDRKSFNKGVTGVYNKIVDSLSNDYEFNQFSNQVGAVFNYRTNKTVLNFGSKATNVQFDQINQLTNTNFKRTFLNWNPQANYQYKFSQYRSFYAGYTGSTTQPTIDQIQPVANNNVLGNPDLKPSFRNNFELRYNSYKVLSGQSVYFNASYSVTNNPIVNNSFIDTKTGRTVSEASNLTTKSPFSFYFYSGYNQKIKNINYSVGLNGDANQTYNYSNGFLNTTKSYNYASRFGVSRYIEKKFDVYFSVNPGYSISQTTSENSTINNNGFKMTGYSYVNVYLPGKFQISYDADYEYRAKTASFDDDFSKLIFNSTLSKKFLKDEGLKLSLTVNDLFNQNVGFSRTANGGYISQNTYTSIKRYFMFSISYDFSHMGGGAPAAK</sequence>
<dbReference type="EMBL" id="RBKU01000001">
    <property type="protein sequence ID" value="RKR82533.1"/>
    <property type="molecule type" value="Genomic_DNA"/>
</dbReference>
<keyword evidence="3" id="KW-0998">Cell outer membrane</keyword>
<evidence type="ECO:0000256" key="1">
    <source>
        <dbReference type="ARBA" id="ARBA00004442"/>
    </source>
</evidence>
<evidence type="ECO:0000313" key="6">
    <source>
        <dbReference type="EMBL" id="RKR82533.1"/>
    </source>
</evidence>
<dbReference type="AlphaFoldDB" id="A0A495J1A5"/>
<reference evidence="6 7" key="1">
    <citation type="submission" date="2018-10" db="EMBL/GenBank/DDBJ databases">
        <title>Genomic Encyclopedia of Archaeal and Bacterial Type Strains, Phase II (KMG-II): from individual species to whole genera.</title>
        <authorList>
            <person name="Goeker M."/>
        </authorList>
    </citation>
    <scope>NUCLEOTIDE SEQUENCE [LARGE SCALE GENOMIC DNA]</scope>
    <source>
        <strain evidence="6 7">DSM 18602</strain>
    </source>
</reference>
<accession>A0A495J1A5</accession>
<dbReference type="SUPFAM" id="SSF49478">
    <property type="entry name" value="Cna protein B-type domain"/>
    <property type="match status" value="1"/>
</dbReference>
<keyword evidence="4" id="KW-0732">Signal</keyword>
<organism evidence="6 7">
    <name type="scientific">Mucilaginibacter gracilis</name>
    <dbReference type="NCBI Taxonomy" id="423350"/>
    <lineage>
        <taxon>Bacteria</taxon>
        <taxon>Pseudomonadati</taxon>
        <taxon>Bacteroidota</taxon>
        <taxon>Sphingobacteriia</taxon>
        <taxon>Sphingobacteriales</taxon>
        <taxon>Sphingobacteriaceae</taxon>
        <taxon>Mucilaginibacter</taxon>
    </lineage>
</organism>
<comment type="caution">
    <text evidence="6">The sequence shown here is derived from an EMBL/GenBank/DDBJ whole genome shotgun (WGS) entry which is preliminary data.</text>
</comment>
<evidence type="ECO:0000259" key="5">
    <source>
        <dbReference type="Pfam" id="PF14905"/>
    </source>
</evidence>
<evidence type="ECO:0000256" key="2">
    <source>
        <dbReference type="ARBA" id="ARBA00023136"/>
    </source>
</evidence>
<dbReference type="SUPFAM" id="SSF56935">
    <property type="entry name" value="Porins"/>
    <property type="match status" value="1"/>
</dbReference>